<dbReference type="RefSeq" id="WP_151103743.1">
    <property type="nucleotide sequence ID" value="NZ_RQWK01000001.1"/>
</dbReference>
<reference evidence="1 2" key="1">
    <citation type="submission" date="2018-11" db="EMBL/GenBank/DDBJ databases">
        <title>Genomic analysis of Haloarcula hispanica CBA1121.</title>
        <authorList>
            <person name="Kim Y.B."/>
            <person name="Roh S.W."/>
        </authorList>
    </citation>
    <scope>NUCLEOTIDE SEQUENCE [LARGE SCALE GENOMIC DNA]</scope>
    <source>
        <strain evidence="1 2">CBA1121</strain>
    </source>
</reference>
<sequence length="121" mass="14172">MTLEEVETEDDPIKHAPLKSYVKSQTPEMWEGEEMWANDEAIDMMQDQLLLVARLIWQQAAKDAHQDGYRTVGPDYIDDSFNEVMHPQNLLQEAANEMERLRWDFLDVAKQSPAIEYDKDE</sequence>
<dbReference type="AlphaFoldDB" id="A0A5J5LMT9"/>
<proteinExistence type="predicted"/>
<protein>
    <submittedName>
        <fullName evidence="1">Uncharacterized protein</fullName>
    </submittedName>
</protein>
<name>A0A5J5LMT9_HALHI</name>
<organism evidence="1 2">
    <name type="scientific">Haloarcula hispanica</name>
    <dbReference type="NCBI Taxonomy" id="51589"/>
    <lineage>
        <taxon>Archaea</taxon>
        <taxon>Methanobacteriati</taxon>
        <taxon>Methanobacteriota</taxon>
        <taxon>Stenosarchaea group</taxon>
        <taxon>Halobacteria</taxon>
        <taxon>Halobacteriales</taxon>
        <taxon>Haloarculaceae</taxon>
        <taxon>Haloarcula</taxon>
    </lineage>
</organism>
<gene>
    <name evidence="1" type="ORF">EGO51_13225</name>
</gene>
<evidence type="ECO:0000313" key="2">
    <source>
        <dbReference type="Proteomes" id="UP000326244"/>
    </source>
</evidence>
<dbReference type="Proteomes" id="UP000326244">
    <property type="component" value="Unassembled WGS sequence"/>
</dbReference>
<evidence type="ECO:0000313" key="1">
    <source>
        <dbReference type="EMBL" id="KAA9410722.1"/>
    </source>
</evidence>
<dbReference type="EMBL" id="RQWK01000001">
    <property type="protein sequence ID" value="KAA9410722.1"/>
    <property type="molecule type" value="Genomic_DNA"/>
</dbReference>
<comment type="caution">
    <text evidence="1">The sequence shown here is derived from an EMBL/GenBank/DDBJ whole genome shotgun (WGS) entry which is preliminary data.</text>
</comment>
<accession>A0A5J5LMT9</accession>